<keyword evidence="5" id="KW-1185">Reference proteome</keyword>
<dbReference type="GO" id="GO:0046872">
    <property type="term" value="F:metal ion binding"/>
    <property type="evidence" value="ECO:0007669"/>
    <property type="project" value="UniProtKB-UniRule"/>
</dbReference>
<comment type="catalytic activity">
    <reaction evidence="1">
        <text>ATP + H2O = ADP + phosphate + H(+)</text>
        <dbReference type="Rhea" id="RHEA:13065"/>
        <dbReference type="ChEBI" id="CHEBI:15377"/>
        <dbReference type="ChEBI" id="CHEBI:15378"/>
        <dbReference type="ChEBI" id="CHEBI:30616"/>
        <dbReference type="ChEBI" id="CHEBI:43474"/>
        <dbReference type="ChEBI" id="CHEBI:456216"/>
    </reaction>
</comment>
<keyword evidence="1" id="KW-0472">Membrane</keyword>
<comment type="caution">
    <text evidence="1">Lacks conserved residue(s) required for the propagation of feature annotation.</text>
</comment>
<keyword evidence="1" id="KW-1133">Transmembrane helix</keyword>
<dbReference type="EC" id="7.2.2.-" evidence="1"/>
<keyword evidence="1" id="KW-0547">Nucleotide-binding</keyword>
<proteinExistence type="inferred from homology"/>
<evidence type="ECO:0000256" key="1">
    <source>
        <dbReference type="RuleBase" id="RU362082"/>
    </source>
</evidence>
<evidence type="ECO:0000259" key="3">
    <source>
        <dbReference type="Pfam" id="PF12409"/>
    </source>
</evidence>
<evidence type="ECO:0000313" key="5">
    <source>
        <dbReference type="Proteomes" id="UP001208570"/>
    </source>
</evidence>
<accession>A0AAD9MYA7</accession>
<keyword evidence="1" id="KW-0479">Metal-binding</keyword>
<dbReference type="Pfam" id="PF12409">
    <property type="entry name" value="P5-ATPase"/>
    <property type="match status" value="1"/>
</dbReference>
<reference evidence="4" key="1">
    <citation type="journal article" date="2023" name="Mol. Biol. Evol.">
        <title>Third-Generation Sequencing Reveals the Adaptive Role of the Epigenome in Three Deep-Sea Polychaetes.</title>
        <authorList>
            <person name="Perez M."/>
            <person name="Aroh O."/>
            <person name="Sun Y."/>
            <person name="Lan Y."/>
            <person name="Juniper S.K."/>
            <person name="Young C.R."/>
            <person name="Angers B."/>
            <person name="Qian P.Y."/>
        </authorList>
    </citation>
    <scope>NUCLEOTIDE SEQUENCE</scope>
    <source>
        <strain evidence="4">P08H-3</strain>
    </source>
</reference>
<sequence length="160" mass="18042">MASDLGHGKSYTFPKSGIKEATDTAQSNRSNSTPGDNCVLQGFNNKGFDVELENISPGLKGPDLGGIATHKEGRSYVNLGQEDQMEIIGYCPHTARNVITWVFIVLTVGFLRLVFYWKPEWMLFSTHVKCCLKVAKKILLKDQYMQWFVEDVKEMTLDCI</sequence>
<keyword evidence="1" id="KW-0067">ATP-binding</keyword>
<dbReference type="InterPro" id="IPR047819">
    <property type="entry name" value="P5A-ATPase_N"/>
</dbReference>
<feature type="non-terminal residue" evidence="4">
    <location>
        <position position="1"/>
    </location>
</feature>
<keyword evidence="1" id="KW-0812">Transmembrane</keyword>
<feature type="region of interest" description="Disordered" evidence="2">
    <location>
        <begin position="1"/>
        <end position="37"/>
    </location>
</feature>
<feature type="domain" description="P5B-type ATPase N-terminal" evidence="3">
    <location>
        <begin position="81"/>
        <end position="156"/>
    </location>
</feature>
<keyword evidence="1" id="KW-1278">Translocase</keyword>
<gene>
    <name evidence="4" type="ORF">LSH36_487g00080</name>
</gene>
<keyword evidence="1" id="KW-0460">Magnesium</keyword>
<feature type="transmembrane region" description="Helical" evidence="1">
    <location>
        <begin position="98"/>
        <end position="117"/>
    </location>
</feature>
<dbReference type="GO" id="GO:0019829">
    <property type="term" value="F:ATPase-coupled monoatomic cation transmembrane transporter activity"/>
    <property type="evidence" value="ECO:0007669"/>
    <property type="project" value="UniProtKB-UniRule"/>
</dbReference>
<comment type="caution">
    <text evidence="4">The sequence shown here is derived from an EMBL/GenBank/DDBJ whole genome shotgun (WGS) entry which is preliminary data.</text>
</comment>
<evidence type="ECO:0000313" key="4">
    <source>
        <dbReference type="EMBL" id="KAK2148673.1"/>
    </source>
</evidence>
<dbReference type="Proteomes" id="UP001208570">
    <property type="component" value="Unassembled WGS sequence"/>
</dbReference>
<protein>
    <recommendedName>
        <fullName evidence="1">Cation-transporting ATPase</fullName>
        <ecNumber evidence="1">7.2.2.-</ecNumber>
    </recommendedName>
</protein>
<organism evidence="4 5">
    <name type="scientific">Paralvinella palmiformis</name>
    <dbReference type="NCBI Taxonomy" id="53620"/>
    <lineage>
        <taxon>Eukaryota</taxon>
        <taxon>Metazoa</taxon>
        <taxon>Spiralia</taxon>
        <taxon>Lophotrochozoa</taxon>
        <taxon>Annelida</taxon>
        <taxon>Polychaeta</taxon>
        <taxon>Sedentaria</taxon>
        <taxon>Canalipalpata</taxon>
        <taxon>Terebellida</taxon>
        <taxon>Terebelliformia</taxon>
        <taxon>Alvinellidae</taxon>
        <taxon>Paralvinella</taxon>
    </lineage>
</organism>
<comment type="subcellular location">
    <subcellularLocation>
        <location evidence="1">Membrane</location>
        <topology evidence="1">Multi-pass membrane protein</topology>
    </subcellularLocation>
</comment>
<comment type="similarity">
    <text evidence="1">Belongs to the cation transport ATPase (P-type) (TC 3.A.3) family. Type V subfamily.</text>
</comment>
<evidence type="ECO:0000256" key="2">
    <source>
        <dbReference type="SAM" id="MobiDB-lite"/>
    </source>
</evidence>
<dbReference type="AlphaFoldDB" id="A0AAD9MYA7"/>
<dbReference type="GO" id="GO:0005524">
    <property type="term" value="F:ATP binding"/>
    <property type="evidence" value="ECO:0007669"/>
    <property type="project" value="UniProtKB-UniRule"/>
</dbReference>
<dbReference type="EMBL" id="JAODUP010000487">
    <property type="protein sequence ID" value="KAK2148673.1"/>
    <property type="molecule type" value="Genomic_DNA"/>
</dbReference>
<name>A0AAD9MYA7_9ANNE</name>
<feature type="compositionally biased region" description="Polar residues" evidence="2">
    <location>
        <begin position="23"/>
        <end position="35"/>
    </location>
</feature>
<dbReference type="GO" id="GO:0016020">
    <property type="term" value="C:membrane"/>
    <property type="evidence" value="ECO:0007669"/>
    <property type="project" value="UniProtKB-SubCell"/>
</dbReference>